<evidence type="ECO:0000313" key="2">
    <source>
        <dbReference type="EMBL" id="KAL0065608.1"/>
    </source>
</evidence>
<organism evidence="2 3">
    <name type="scientific">Marasmius tenuissimus</name>
    <dbReference type="NCBI Taxonomy" id="585030"/>
    <lineage>
        <taxon>Eukaryota</taxon>
        <taxon>Fungi</taxon>
        <taxon>Dikarya</taxon>
        <taxon>Basidiomycota</taxon>
        <taxon>Agaricomycotina</taxon>
        <taxon>Agaricomycetes</taxon>
        <taxon>Agaricomycetidae</taxon>
        <taxon>Agaricales</taxon>
        <taxon>Marasmiineae</taxon>
        <taxon>Marasmiaceae</taxon>
        <taxon>Marasmius</taxon>
    </lineage>
</organism>
<keyword evidence="3" id="KW-1185">Reference proteome</keyword>
<comment type="caution">
    <text evidence="2">The sequence shown here is derived from an EMBL/GenBank/DDBJ whole genome shotgun (WGS) entry which is preliminary data.</text>
</comment>
<sequence>MGCFTGVVLRSEGVTAEQKQKLAAVKEKEKLKAAAAKRREKLKGKAGEAMETPGRATRSSSRKTINEDLMYIDDEDKDEDETAEDEEAADSTQLNLVPASQFSSFVLWHPDIPVDTGKDEYYGTISEWMKISHLVCFALVTSVALFS</sequence>
<gene>
    <name evidence="2" type="ORF">AAF712_007386</name>
</gene>
<name>A0ABR2ZW75_9AGAR</name>
<dbReference type="Proteomes" id="UP001437256">
    <property type="component" value="Unassembled WGS sequence"/>
</dbReference>
<evidence type="ECO:0000256" key="1">
    <source>
        <dbReference type="SAM" id="MobiDB-lite"/>
    </source>
</evidence>
<proteinExistence type="predicted"/>
<dbReference type="EMBL" id="JBBXMP010000045">
    <property type="protein sequence ID" value="KAL0065608.1"/>
    <property type="molecule type" value="Genomic_DNA"/>
</dbReference>
<protein>
    <submittedName>
        <fullName evidence="2">Uncharacterized protein</fullName>
    </submittedName>
</protein>
<evidence type="ECO:0000313" key="3">
    <source>
        <dbReference type="Proteomes" id="UP001437256"/>
    </source>
</evidence>
<dbReference type="InterPro" id="IPR013924">
    <property type="entry name" value="RNase_H2_suC"/>
</dbReference>
<dbReference type="Gene3D" id="2.40.128.680">
    <property type="match status" value="1"/>
</dbReference>
<feature type="region of interest" description="Disordered" evidence="1">
    <location>
        <begin position="36"/>
        <end position="93"/>
    </location>
</feature>
<dbReference type="Pfam" id="PF08615">
    <property type="entry name" value="RNase_H2_suC"/>
    <property type="match status" value="1"/>
</dbReference>
<accession>A0ABR2ZW75</accession>
<reference evidence="2 3" key="1">
    <citation type="submission" date="2024-05" db="EMBL/GenBank/DDBJ databases">
        <title>A draft genome resource for the thread blight pathogen Marasmius tenuissimus strain MS-2.</title>
        <authorList>
            <person name="Yulfo-Soto G.E."/>
            <person name="Baruah I.K."/>
            <person name="Amoako-Attah I."/>
            <person name="Bukari Y."/>
            <person name="Meinhardt L.W."/>
            <person name="Bailey B.A."/>
            <person name="Cohen S.P."/>
        </authorList>
    </citation>
    <scope>NUCLEOTIDE SEQUENCE [LARGE SCALE GENOMIC DNA]</scope>
    <source>
        <strain evidence="2 3">MS-2</strain>
    </source>
</reference>
<feature type="compositionally biased region" description="Acidic residues" evidence="1">
    <location>
        <begin position="70"/>
        <end position="89"/>
    </location>
</feature>